<comment type="similarity">
    <text evidence="6">Belongs to the PNP/UDP phosphorylase family. MtnN subfamily.</text>
</comment>
<comment type="catalytic activity">
    <reaction evidence="5">
        <text>5'-deoxyadenosine + H2O = 5-deoxy-D-ribose + adenine</text>
        <dbReference type="Rhea" id="RHEA:29859"/>
        <dbReference type="ChEBI" id="CHEBI:15377"/>
        <dbReference type="ChEBI" id="CHEBI:16708"/>
        <dbReference type="ChEBI" id="CHEBI:17319"/>
        <dbReference type="ChEBI" id="CHEBI:149540"/>
        <dbReference type="EC" id="3.2.2.9"/>
    </reaction>
    <physiologicalReaction direction="left-to-right" evidence="5">
        <dbReference type="Rhea" id="RHEA:29860"/>
    </physiologicalReaction>
</comment>
<dbReference type="GO" id="GO:0019509">
    <property type="term" value="P:L-methionine salvage from methylthioadenosine"/>
    <property type="evidence" value="ECO:0007669"/>
    <property type="project" value="UniProtKB-UniRule"/>
</dbReference>
<feature type="binding site" evidence="6">
    <location>
        <position position="153"/>
    </location>
    <ligand>
        <name>substrate</name>
    </ligand>
</feature>
<sequence>MIIGLIGAMDEEIAYLKNNMDVDYEETIANCLFIKGQLQGKVIVLLKSGIGKVNAALATSILMERFNPDLVINTGSAGGLDTELEIGDVVIANEVVHHDVDVTAFNYQYGQVPGMPASYTAASTLMAVIERMIKEHKQVNCKQGIIATGDSFMTNPERVALVKERIPNVMAVEMEAAAIAQVCYQYDKPFAIIRSLSDIAGKQSSISFDAYLKQAARHAAELIIAVVNEL</sequence>
<accession>A0A1H8NW22</accession>
<evidence type="ECO:0000256" key="3">
    <source>
        <dbReference type="ARBA" id="ARBA00022801"/>
    </source>
</evidence>
<evidence type="ECO:0000313" key="9">
    <source>
        <dbReference type="Proteomes" id="UP000199300"/>
    </source>
</evidence>
<evidence type="ECO:0000313" key="8">
    <source>
        <dbReference type="EMBL" id="SEO33781.1"/>
    </source>
</evidence>
<comment type="pathway">
    <text evidence="1 6">Amino-acid biosynthesis; L-methionine biosynthesis via salvage pathway; S-methyl-5-thio-alpha-D-ribose 1-phosphate from S-methyl-5'-thioadenosine (hydrolase route): step 1/2.</text>
</comment>
<dbReference type="GO" id="GO:0019284">
    <property type="term" value="P:L-methionine salvage from S-adenosylmethionine"/>
    <property type="evidence" value="ECO:0007669"/>
    <property type="project" value="TreeGrafter"/>
</dbReference>
<dbReference type="SUPFAM" id="SSF53167">
    <property type="entry name" value="Purine and uridine phosphorylases"/>
    <property type="match status" value="1"/>
</dbReference>
<dbReference type="HAMAP" id="MF_01684">
    <property type="entry name" value="Salvage_MtnN"/>
    <property type="match status" value="1"/>
</dbReference>
<dbReference type="InterPro" id="IPR035994">
    <property type="entry name" value="Nucleoside_phosphorylase_sf"/>
</dbReference>
<dbReference type="GO" id="GO:0009164">
    <property type="term" value="P:nucleoside catabolic process"/>
    <property type="evidence" value="ECO:0007669"/>
    <property type="project" value="InterPro"/>
</dbReference>
<dbReference type="NCBIfam" id="TIGR01704">
    <property type="entry name" value="MTA_SAH-Nsdase"/>
    <property type="match status" value="1"/>
</dbReference>
<dbReference type="EC" id="3.2.2.9" evidence="6"/>
<feature type="active site" description="Proton donor" evidence="6">
    <location>
        <position position="198"/>
    </location>
</feature>
<reference evidence="8 9" key="1">
    <citation type="submission" date="2016-10" db="EMBL/GenBank/DDBJ databases">
        <authorList>
            <person name="de Groot N.N."/>
        </authorList>
    </citation>
    <scope>NUCLEOTIDE SEQUENCE [LARGE SCALE GENOMIC DNA]</scope>
    <source>
        <strain evidence="8 9">CGMCC 1.10434</strain>
    </source>
</reference>
<dbReference type="CDD" id="cd09008">
    <property type="entry name" value="MTAN"/>
    <property type="match status" value="1"/>
</dbReference>
<evidence type="ECO:0000256" key="6">
    <source>
        <dbReference type="HAMAP-Rule" id="MF_01684"/>
    </source>
</evidence>
<proteinExistence type="inferred from homology"/>
<keyword evidence="3 6" id="KW-0378">Hydrolase</keyword>
<feature type="domain" description="Nucleoside phosphorylase" evidence="7">
    <location>
        <begin position="3"/>
        <end position="227"/>
    </location>
</feature>
<feature type="active site" description="Proton acceptor" evidence="6">
    <location>
        <position position="12"/>
    </location>
</feature>
<feature type="binding site" evidence="6">
    <location>
        <begin position="174"/>
        <end position="175"/>
    </location>
    <ligand>
        <name>substrate</name>
    </ligand>
</feature>
<keyword evidence="9" id="KW-1185">Reference proteome</keyword>
<dbReference type="OrthoDB" id="9792278at2"/>
<evidence type="ECO:0000256" key="2">
    <source>
        <dbReference type="ARBA" id="ARBA00022605"/>
    </source>
</evidence>
<dbReference type="InterPro" id="IPR000845">
    <property type="entry name" value="Nucleoside_phosphorylase_d"/>
</dbReference>
<keyword evidence="4 6" id="KW-0486">Methionine biosynthesis</keyword>
<dbReference type="NCBIfam" id="NF004079">
    <property type="entry name" value="PRK05584.1"/>
    <property type="match status" value="1"/>
</dbReference>
<organism evidence="8 9">
    <name type="scientific">Amphibacillus marinus</name>
    <dbReference type="NCBI Taxonomy" id="872970"/>
    <lineage>
        <taxon>Bacteria</taxon>
        <taxon>Bacillati</taxon>
        <taxon>Bacillota</taxon>
        <taxon>Bacilli</taxon>
        <taxon>Bacillales</taxon>
        <taxon>Bacillaceae</taxon>
        <taxon>Amphibacillus</taxon>
    </lineage>
</organism>
<dbReference type="STRING" id="872970.SAMN04488134_106123"/>
<evidence type="ECO:0000259" key="7">
    <source>
        <dbReference type="Pfam" id="PF01048"/>
    </source>
</evidence>
<name>A0A1H8NW22_9BACI</name>
<evidence type="ECO:0000256" key="5">
    <source>
        <dbReference type="ARBA" id="ARBA00050313"/>
    </source>
</evidence>
<dbReference type="EMBL" id="FODJ01000006">
    <property type="protein sequence ID" value="SEO33781.1"/>
    <property type="molecule type" value="Genomic_DNA"/>
</dbReference>
<dbReference type="PANTHER" id="PTHR46832">
    <property type="entry name" value="5'-METHYLTHIOADENOSINE/S-ADENOSYLHOMOCYSTEINE NUCLEOSIDASE"/>
    <property type="match status" value="1"/>
</dbReference>
<dbReference type="AlphaFoldDB" id="A0A1H8NW22"/>
<protein>
    <recommendedName>
        <fullName evidence="6">5'-methylthioadenosine/S-adenosylhomocysteine nucleosidase</fullName>
        <shortName evidence="6">MTA/SAH nucleosidase</shortName>
        <shortName evidence="6">MTAN</shortName>
        <ecNumber evidence="6">3.2.2.9</ecNumber>
    </recommendedName>
    <alternativeName>
        <fullName evidence="6">5'-deoxyadenosine nucleosidase</fullName>
        <shortName evidence="6">DOA nucleosidase</shortName>
        <shortName evidence="6">dAdo nucleosidase</shortName>
    </alternativeName>
    <alternativeName>
        <fullName evidence="6">5'-methylthioadenosine nucleosidase</fullName>
        <shortName evidence="6">MTA nucleosidase</shortName>
    </alternativeName>
    <alternativeName>
        <fullName evidence="6">S-adenosylhomocysteine nucleosidase</fullName>
        <shortName evidence="6">AdoHcy nucleosidase</shortName>
        <shortName evidence="6">SAH nucleosidase</shortName>
        <shortName evidence="6">SRH nucleosidase</shortName>
    </alternativeName>
</protein>
<dbReference type="Proteomes" id="UP000199300">
    <property type="component" value="Unassembled WGS sequence"/>
</dbReference>
<dbReference type="UniPathway" id="UPA00904">
    <property type="reaction ID" value="UER00871"/>
</dbReference>
<feature type="binding site" evidence="6">
    <location>
        <position position="78"/>
    </location>
    <ligand>
        <name>substrate</name>
    </ligand>
</feature>
<comment type="catalytic activity">
    <reaction evidence="6">
        <text>S-adenosyl-L-homocysteine + H2O = S-(5-deoxy-D-ribos-5-yl)-L-homocysteine + adenine</text>
        <dbReference type="Rhea" id="RHEA:17805"/>
        <dbReference type="ChEBI" id="CHEBI:15377"/>
        <dbReference type="ChEBI" id="CHEBI:16708"/>
        <dbReference type="ChEBI" id="CHEBI:57856"/>
        <dbReference type="ChEBI" id="CHEBI:58195"/>
        <dbReference type="EC" id="3.2.2.9"/>
    </reaction>
</comment>
<gene>
    <name evidence="6" type="primary">mtnN</name>
    <name evidence="8" type="ORF">SAMN04488134_106123</name>
</gene>
<dbReference type="RefSeq" id="WP_091497488.1">
    <property type="nucleotide sequence ID" value="NZ_FODJ01000006.1"/>
</dbReference>
<comment type="function">
    <text evidence="6">Catalyzes the irreversible cleavage of the glycosidic bond in both 5'-methylthioadenosine (MTA) and S-adenosylhomocysteine (SAH/AdoHcy) to adenine and the corresponding thioribose, 5'-methylthioribose and S-ribosylhomocysteine, respectively. Also cleaves 5'-deoxyadenosine, a toxic by-product of radical S-adenosylmethionine (SAM) enzymes, into 5-deoxyribose and adenine.</text>
</comment>
<dbReference type="GO" id="GO:0005829">
    <property type="term" value="C:cytosol"/>
    <property type="evidence" value="ECO:0007669"/>
    <property type="project" value="TreeGrafter"/>
</dbReference>
<dbReference type="Gene3D" id="3.40.50.1580">
    <property type="entry name" value="Nucleoside phosphorylase domain"/>
    <property type="match status" value="1"/>
</dbReference>
<dbReference type="GO" id="GO:0008930">
    <property type="term" value="F:methylthioadenosine nucleosidase activity"/>
    <property type="evidence" value="ECO:0007669"/>
    <property type="project" value="UniProtKB-UniRule"/>
</dbReference>
<keyword evidence="2 6" id="KW-0028">Amino-acid biosynthesis</keyword>
<comment type="catalytic activity">
    <reaction evidence="6">
        <text>S-methyl-5'-thioadenosine + H2O = 5-(methylsulfanyl)-D-ribose + adenine</text>
        <dbReference type="Rhea" id="RHEA:13617"/>
        <dbReference type="ChEBI" id="CHEBI:15377"/>
        <dbReference type="ChEBI" id="CHEBI:16708"/>
        <dbReference type="ChEBI" id="CHEBI:17509"/>
        <dbReference type="ChEBI" id="CHEBI:78440"/>
        <dbReference type="EC" id="3.2.2.9"/>
    </reaction>
</comment>
<dbReference type="InterPro" id="IPR010049">
    <property type="entry name" value="MTA_SAH_Nsdase"/>
</dbReference>
<dbReference type="GO" id="GO:0008782">
    <property type="term" value="F:adenosylhomocysteine nucleosidase activity"/>
    <property type="evidence" value="ECO:0007669"/>
    <property type="project" value="UniProtKB-UniRule"/>
</dbReference>
<dbReference type="PANTHER" id="PTHR46832:SF1">
    <property type="entry name" value="5'-METHYLTHIOADENOSINE_S-ADENOSYLHOMOCYSTEINE NUCLEOSIDASE"/>
    <property type="match status" value="1"/>
</dbReference>
<evidence type="ECO:0000256" key="1">
    <source>
        <dbReference type="ARBA" id="ARBA00004945"/>
    </source>
</evidence>
<dbReference type="Pfam" id="PF01048">
    <property type="entry name" value="PNP_UDP_1"/>
    <property type="match status" value="1"/>
</dbReference>
<dbReference type="FunFam" id="3.40.50.1580:FF:000001">
    <property type="entry name" value="MTA/SAH nucleosidase family protein"/>
    <property type="match status" value="1"/>
</dbReference>
<evidence type="ECO:0000256" key="4">
    <source>
        <dbReference type="ARBA" id="ARBA00023167"/>
    </source>
</evidence>